<proteinExistence type="predicted"/>
<feature type="domain" description="Integrase catalytic" evidence="1">
    <location>
        <begin position="1"/>
        <end position="32"/>
    </location>
</feature>
<comment type="caution">
    <text evidence="3">The sequence shown here is derived from an EMBL/GenBank/DDBJ whole genome shotgun (WGS) entry which is preliminary data.</text>
</comment>
<dbReference type="EMBL" id="JABCJR010000021">
    <property type="protein sequence ID" value="NMR70640.1"/>
    <property type="molecule type" value="Genomic_DNA"/>
</dbReference>
<evidence type="ECO:0000313" key="2">
    <source>
        <dbReference type="EMBL" id="NMR70640.1"/>
    </source>
</evidence>
<evidence type="ECO:0000313" key="3">
    <source>
        <dbReference type="EMBL" id="NMR71997.1"/>
    </source>
</evidence>
<dbReference type="InterPro" id="IPR001584">
    <property type="entry name" value="Integrase_cat-core"/>
</dbReference>
<dbReference type="Proteomes" id="UP000590068">
    <property type="component" value="Unassembled WGS sequence"/>
</dbReference>
<feature type="non-terminal residue" evidence="3">
    <location>
        <position position="1"/>
    </location>
</feature>
<accession>A0ABX1UBX2</accession>
<sequence length="37" mass="4328">FDSIAEVQDKATRWLWFYNHERPHKANGGYPPLKIAA</sequence>
<reference evidence="3 4" key="1">
    <citation type="submission" date="2020-04" db="EMBL/GenBank/DDBJ databases">
        <title>WGS-Seq of Vibrio isolated by the O'Toole Lab.</title>
        <authorList>
            <person name="Mckone K.P."/>
            <person name="Whitaker R."/>
            <person name="Sevigney J.L."/>
            <person name="Herring J.B."/>
            <person name="O'Toole G."/>
        </authorList>
    </citation>
    <scope>NUCLEOTIDE SEQUENCE [LARGE SCALE GENOMIC DNA]</scope>
    <source>
        <strain evidence="3 4">BS_02</strain>
    </source>
</reference>
<evidence type="ECO:0000313" key="4">
    <source>
        <dbReference type="Proteomes" id="UP000590068"/>
    </source>
</evidence>
<keyword evidence="4" id="KW-1185">Reference proteome</keyword>
<dbReference type="Pfam" id="PF13683">
    <property type="entry name" value="rve_3"/>
    <property type="match status" value="1"/>
</dbReference>
<evidence type="ECO:0000259" key="1">
    <source>
        <dbReference type="Pfam" id="PF13683"/>
    </source>
</evidence>
<protein>
    <submittedName>
        <fullName evidence="3">Transposase</fullName>
    </submittedName>
</protein>
<dbReference type="EMBL" id="JABCJR010000088">
    <property type="protein sequence ID" value="NMR71997.1"/>
    <property type="molecule type" value="Genomic_DNA"/>
</dbReference>
<organism evidence="3 4">
    <name type="scientific">Vibrio breoganii</name>
    <dbReference type="NCBI Taxonomy" id="553239"/>
    <lineage>
        <taxon>Bacteria</taxon>
        <taxon>Pseudomonadati</taxon>
        <taxon>Pseudomonadota</taxon>
        <taxon>Gammaproteobacteria</taxon>
        <taxon>Vibrionales</taxon>
        <taxon>Vibrionaceae</taxon>
        <taxon>Vibrio</taxon>
    </lineage>
</organism>
<name>A0ABX1UBX2_9VIBR</name>
<gene>
    <name evidence="2" type="ORF">HJ568_11710</name>
    <name evidence="3" type="ORF">HJ568_19085</name>
</gene>
<dbReference type="RefSeq" id="WP_169319047.1">
    <property type="nucleotide sequence ID" value="NZ_JABCJR010000021.1"/>
</dbReference>